<dbReference type="PANTHER" id="PTHR40076:SF1">
    <property type="entry name" value="MEMBRANE PROTEIN"/>
    <property type="match status" value="1"/>
</dbReference>
<dbReference type="Proteomes" id="UP001198461">
    <property type="component" value="Unassembled WGS sequence"/>
</dbReference>
<name>A0A3E4NHH7_9BACE</name>
<comment type="caution">
    <text evidence="3">The sequence shown here is derived from an EMBL/GenBank/DDBJ whole genome shotgun (WGS) entry which is preliminary data.</text>
</comment>
<keyword evidence="1" id="KW-0812">Transmembrane</keyword>
<keyword evidence="1" id="KW-0472">Membrane</keyword>
<sequence>MLKLNSELRAQAREALRGKWPMAAVAALIYSVIAGGLSAIPVIGGLCSLFVGLPVAYGFAIVMLGVFKGKEIDFGVLFEGFQDYGRIFVTKLLQGIYTALWMLLLVVPGIIKHYSYAMTDYILKEEPEMKNNAAIEKSMAMMENNKMKLFMLDLSFIGWAILSLFTFGIGFFFLQPYVQIAHAAFYEDLKAQQGGNVEVNVEVNVEI</sequence>
<reference evidence="3 4" key="1">
    <citation type="submission" date="2018-08" db="EMBL/GenBank/DDBJ databases">
        <title>A genome reference for cultivated species of the human gut microbiota.</title>
        <authorList>
            <person name="Zou Y."/>
            <person name="Xue W."/>
            <person name="Luo G."/>
        </authorList>
    </citation>
    <scope>NUCLEOTIDE SEQUENCE [LARGE SCALE GENOMIC DNA]</scope>
    <source>
        <strain evidence="3 4">TF10-34</strain>
    </source>
</reference>
<dbReference type="Proteomes" id="UP000261210">
    <property type="component" value="Unassembled WGS sequence"/>
</dbReference>
<protein>
    <submittedName>
        <fullName evidence="3">DUF975 family protein</fullName>
    </submittedName>
</protein>
<evidence type="ECO:0000313" key="2">
    <source>
        <dbReference type="EMBL" id="MCA4705778.1"/>
    </source>
</evidence>
<dbReference type="InterPro" id="IPR010380">
    <property type="entry name" value="DUF975"/>
</dbReference>
<feature type="transmembrane region" description="Helical" evidence="1">
    <location>
        <begin position="49"/>
        <end position="67"/>
    </location>
</feature>
<organism evidence="3 4">
    <name type="scientific">Bacteroides xylanisolvens</name>
    <dbReference type="NCBI Taxonomy" id="371601"/>
    <lineage>
        <taxon>Bacteria</taxon>
        <taxon>Pseudomonadati</taxon>
        <taxon>Bacteroidota</taxon>
        <taxon>Bacteroidia</taxon>
        <taxon>Bacteroidales</taxon>
        <taxon>Bacteroidaceae</taxon>
        <taxon>Bacteroides</taxon>
    </lineage>
</organism>
<evidence type="ECO:0000256" key="1">
    <source>
        <dbReference type="SAM" id="Phobius"/>
    </source>
</evidence>
<feature type="transmembrane region" description="Helical" evidence="1">
    <location>
        <begin position="88"/>
        <end position="111"/>
    </location>
</feature>
<accession>A0A3E4NHH7</accession>
<gene>
    <name evidence="3" type="ORF">DXD03_09645</name>
    <name evidence="2" type="ORF">LD004_19430</name>
</gene>
<feature type="transmembrane region" description="Helical" evidence="1">
    <location>
        <begin position="20"/>
        <end position="43"/>
    </location>
</feature>
<evidence type="ECO:0000313" key="3">
    <source>
        <dbReference type="EMBL" id="RGK63570.1"/>
    </source>
</evidence>
<proteinExistence type="predicted"/>
<keyword evidence="1" id="KW-1133">Transmembrane helix</keyword>
<feature type="transmembrane region" description="Helical" evidence="1">
    <location>
        <begin position="149"/>
        <end position="174"/>
    </location>
</feature>
<dbReference type="Pfam" id="PF06161">
    <property type="entry name" value="DUF975"/>
    <property type="match status" value="1"/>
</dbReference>
<dbReference type="PANTHER" id="PTHR40076">
    <property type="entry name" value="MEMBRANE PROTEIN-RELATED"/>
    <property type="match status" value="1"/>
</dbReference>
<evidence type="ECO:0000313" key="4">
    <source>
        <dbReference type="Proteomes" id="UP000261210"/>
    </source>
</evidence>
<reference evidence="2" key="2">
    <citation type="submission" date="2023-08" db="EMBL/GenBank/DDBJ databases">
        <title>Mucin Metabolism Genes Underlie the Key Renovations of Bacteroides xylanisolvens Genomes in Captive Great Apes.</title>
        <authorList>
            <person name="Nishida A.H."/>
        </authorList>
    </citation>
    <scope>NUCLEOTIDE SEQUENCE</scope>
    <source>
        <strain evidence="2">P13.H9</strain>
    </source>
</reference>
<dbReference type="AlphaFoldDB" id="A0A3E4NHH7"/>
<dbReference type="RefSeq" id="WP_117683817.1">
    <property type="nucleotide sequence ID" value="NZ_CP072212.1"/>
</dbReference>
<dbReference type="EMBL" id="QSQU01000011">
    <property type="protein sequence ID" value="RGK63570.1"/>
    <property type="molecule type" value="Genomic_DNA"/>
</dbReference>
<dbReference type="EMBL" id="JAIWYE010000034">
    <property type="protein sequence ID" value="MCA4705778.1"/>
    <property type="molecule type" value="Genomic_DNA"/>
</dbReference>